<evidence type="ECO:0000313" key="3">
    <source>
        <dbReference type="Proteomes" id="UP000317648"/>
    </source>
</evidence>
<dbReference type="AlphaFoldDB" id="A0A518DY78"/>
<dbReference type="Proteomes" id="UP000317648">
    <property type="component" value="Chromosome"/>
</dbReference>
<keyword evidence="3" id="KW-1185">Reference proteome</keyword>
<dbReference type="RefSeq" id="WP_145055430.1">
    <property type="nucleotide sequence ID" value="NZ_CP036433.1"/>
</dbReference>
<dbReference type="EMBL" id="CP036433">
    <property type="protein sequence ID" value="QDU96800.1"/>
    <property type="molecule type" value="Genomic_DNA"/>
</dbReference>
<protein>
    <recommendedName>
        <fullName evidence="4">SEC-C motif protein</fullName>
    </recommendedName>
</protein>
<evidence type="ECO:0000256" key="1">
    <source>
        <dbReference type="SAM" id="MobiDB-lite"/>
    </source>
</evidence>
<dbReference type="OrthoDB" id="242313at2"/>
<name>A0A518DY78_9BACT</name>
<feature type="compositionally biased region" description="Low complexity" evidence="1">
    <location>
        <begin position="663"/>
        <end position="674"/>
    </location>
</feature>
<dbReference type="KEGG" id="lcre:Pla8534_46210"/>
<evidence type="ECO:0000313" key="2">
    <source>
        <dbReference type="EMBL" id="QDU96800.1"/>
    </source>
</evidence>
<feature type="region of interest" description="Disordered" evidence="1">
    <location>
        <begin position="656"/>
        <end position="700"/>
    </location>
</feature>
<proteinExistence type="predicted"/>
<evidence type="ECO:0008006" key="4">
    <source>
        <dbReference type="Google" id="ProtNLM"/>
    </source>
</evidence>
<dbReference type="SUPFAM" id="SSF103642">
    <property type="entry name" value="Sec-C motif"/>
    <property type="match status" value="1"/>
</dbReference>
<gene>
    <name evidence="2" type="ORF">Pla8534_46210</name>
</gene>
<accession>A0A518DY78</accession>
<reference evidence="2 3" key="1">
    <citation type="submission" date="2019-02" db="EMBL/GenBank/DDBJ databases">
        <title>Deep-cultivation of Planctomycetes and their phenomic and genomic characterization uncovers novel biology.</title>
        <authorList>
            <person name="Wiegand S."/>
            <person name="Jogler M."/>
            <person name="Boedeker C."/>
            <person name="Pinto D."/>
            <person name="Vollmers J."/>
            <person name="Rivas-Marin E."/>
            <person name="Kohn T."/>
            <person name="Peeters S.H."/>
            <person name="Heuer A."/>
            <person name="Rast P."/>
            <person name="Oberbeckmann S."/>
            <person name="Bunk B."/>
            <person name="Jeske O."/>
            <person name="Meyerdierks A."/>
            <person name="Storesund J.E."/>
            <person name="Kallscheuer N."/>
            <person name="Luecker S."/>
            <person name="Lage O.M."/>
            <person name="Pohl T."/>
            <person name="Merkel B.J."/>
            <person name="Hornburger P."/>
            <person name="Mueller R.-W."/>
            <person name="Bruemmer F."/>
            <person name="Labrenz M."/>
            <person name="Spormann A.M."/>
            <person name="Op den Camp H."/>
            <person name="Overmann J."/>
            <person name="Amann R."/>
            <person name="Jetten M.S.M."/>
            <person name="Mascher T."/>
            <person name="Medema M.H."/>
            <person name="Devos D.P."/>
            <person name="Kaster A.-K."/>
            <person name="Ovreas L."/>
            <person name="Rohde M."/>
            <person name="Galperin M.Y."/>
            <person name="Jogler C."/>
        </authorList>
    </citation>
    <scope>NUCLEOTIDE SEQUENCE [LARGE SCALE GENOMIC DNA]</scope>
    <source>
        <strain evidence="2 3">Pla85_3_4</strain>
    </source>
</reference>
<organism evidence="2 3">
    <name type="scientific">Lignipirellula cremea</name>
    <dbReference type="NCBI Taxonomy" id="2528010"/>
    <lineage>
        <taxon>Bacteria</taxon>
        <taxon>Pseudomonadati</taxon>
        <taxon>Planctomycetota</taxon>
        <taxon>Planctomycetia</taxon>
        <taxon>Pirellulales</taxon>
        <taxon>Pirellulaceae</taxon>
        <taxon>Lignipirellula</taxon>
    </lineage>
</organism>
<sequence>MSIDQYQFCPCGSGKKIKFCCGKQVLPELEKIVRAIEGDQRFVALNHLNAALAKSGDLACLLNLKIQVQLQLDQHDAATETVKLYVEKHPDDLAALAFALLLALPAQDLRAMIDAMQDMCERLAEQKTVNYQVEQAMATMAEVAIEMRHFMLARGCLLWTLHLLQSEEASGRFRQFEQSPIPLVLKDHPIAGVFSDDESWAEELAELANLAVFGAWRKAAAEGEKLAEKYPGQAPILFALARWYSFVEDERAAAAWRNAADLPQNSHDDAVECEAIAQLVAEDQPDMAERFDVMKYVYPIKDMERLTETLIASPRTLAQPEGEGMADRPAKGVYALFNKEHSAVENPTAADLAYSLAIVELYGKTTEQEARLELHVVRDHLYEQRLQAVQEIAGEWLEEPAEPVVAAQVKASLSSMYFPPHIPPTLPEEQQMDLARDYERRLYFDLWANYPRALFGGKTAREAAADPSLQRAVLGAILLLESESDSEVDANELRRELNLPTREPFDWDASMDTSLIRPIQLRLVKTDQPSIEDLGRLFVKAAMTGDGVGVEHLGKGYLLREEESPNLPRLVVHRIMSQVSPLAEKVEHLRKGRDLAAAAGQPIGSWLLDEAVVQIQLGDGDEFKRLLDAIVARHLNEPGIREGVASLMQSLGFTGGGRPGAAPPAAVAGDPAAANKLWTPDAPEESAPSGESKLWVPGMD</sequence>